<gene>
    <name evidence="2" type="ORF">SAMN02745220_04774</name>
</gene>
<dbReference type="OrthoDB" id="9801086at2"/>
<evidence type="ECO:0000256" key="1">
    <source>
        <dbReference type="SAM" id="MobiDB-lite"/>
    </source>
</evidence>
<feature type="region of interest" description="Disordered" evidence="1">
    <location>
        <begin position="67"/>
        <end position="103"/>
    </location>
</feature>
<dbReference type="Proteomes" id="UP000184603">
    <property type="component" value="Unassembled WGS sequence"/>
</dbReference>
<sequence>MASKMYNNKIIGFTILTLFILNSNIWAADYSTMSMQELSELRGTMQNASQADRKAFQSEWLSRVKQMTPAERENYMGPGKEMGDTDRSGQTGSMMGGGWPDGQ</sequence>
<name>A0A1M7YJL6_9BACT</name>
<evidence type="ECO:0000313" key="3">
    <source>
        <dbReference type="Proteomes" id="UP000184603"/>
    </source>
</evidence>
<protein>
    <recommendedName>
        <fullName evidence="4">DUF1104 domain-containing protein</fullName>
    </recommendedName>
</protein>
<dbReference type="AlphaFoldDB" id="A0A1M7YJL6"/>
<dbReference type="STRING" id="1121416.SAMN02745220_04774"/>
<evidence type="ECO:0008006" key="4">
    <source>
        <dbReference type="Google" id="ProtNLM"/>
    </source>
</evidence>
<evidence type="ECO:0000313" key="2">
    <source>
        <dbReference type="EMBL" id="SHO52802.1"/>
    </source>
</evidence>
<dbReference type="RefSeq" id="WP_073616406.1">
    <property type="nucleotide sequence ID" value="NZ_FRFE01000041.1"/>
</dbReference>
<dbReference type="EMBL" id="FRFE01000041">
    <property type="protein sequence ID" value="SHO52802.1"/>
    <property type="molecule type" value="Genomic_DNA"/>
</dbReference>
<keyword evidence="3" id="KW-1185">Reference proteome</keyword>
<reference evidence="2 3" key="1">
    <citation type="submission" date="2016-12" db="EMBL/GenBank/DDBJ databases">
        <authorList>
            <person name="Song W.-J."/>
            <person name="Kurnit D.M."/>
        </authorList>
    </citation>
    <scope>NUCLEOTIDE SEQUENCE [LARGE SCALE GENOMIC DNA]</scope>
    <source>
        <strain evidence="2 3">DSM 18488</strain>
    </source>
</reference>
<accession>A0A1M7YJL6</accession>
<organism evidence="2 3">
    <name type="scientific">Desulfopila aestuarii DSM 18488</name>
    <dbReference type="NCBI Taxonomy" id="1121416"/>
    <lineage>
        <taxon>Bacteria</taxon>
        <taxon>Pseudomonadati</taxon>
        <taxon>Thermodesulfobacteriota</taxon>
        <taxon>Desulfobulbia</taxon>
        <taxon>Desulfobulbales</taxon>
        <taxon>Desulfocapsaceae</taxon>
        <taxon>Desulfopila</taxon>
    </lineage>
</organism>
<proteinExistence type="predicted"/>
<dbReference type="InterPro" id="IPR038310">
    <property type="entry name" value="DUF1104_sf"/>
</dbReference>
<dbReference type="Gene3D" id="1.20.120.1430">
    <property type="entry name" value="HP0721 helical bundle"/>
    <property type="match status" value="1"/>
</dbReference>
<feature type="compositionally biased region" description="Gly residues" evidence="1">
    <location>
        <begin position="94"/>
        <end position="103"/>
    </location>
</feature>